<proteinExistence type="predicted"/>
<gene>
    <name evidence="2" type="primary">lrp</name>
    <name evidence="2" type="ORF">STRIC_0766</name>
</gene>
<dbReference type="EMBL" id="AEUX02000001">
    <property type="protein sequence ID" value="EHI70726.1"/>
    <property type="molecule type" value="Genomic_DNA"/>
</dbReference>
<name>G5JZQ2_9STRE</name>
<evidence type="ECO:0000259" key="1">
    <source>
        <dbReference type="Pfam" id="PF13556"/>
    </source>
</evidence>
<evidence type="ECO:0000313" key="3">
    <source>
        <dbReference type="Proteomes" id="UP000003330"/>
    </source>
</evidence>
<dbReference type="PANTHER" id="PTHR33744">
    <property type="entry name" value="CARBOHYDRATE DIACID REGULATOR"/>
    <property type="match status" value="1"/>
</dbReference>
<dbReference type="Proteomes" id="UP000003330">
    <property type="component" value="Unassembled WGS sequence"/>
</dbReference>
<dbReference type="eggNOG" id="COG2508">
    <property type="taxonomic scope" value="Bacteria"/>
</dbReference>
<accession>G5JZQ2</accession>
<reference evidence="2 3" key="1">
    <citation type="journal article" date="2014" name="Int. J. Syst. Evol. Microbiol.">
        <title>Phylogenomics and the dynamic genome evolution of the genus Streptococcus.</title>
        <authorList>
            <consortium name="The Broad Institute Genome Sequencing Platform"/>
            <person name="Richards V.P."/>
            <person name="Palmer S.R."/>
            <person name="Pavinski Bitar P.D."/>
            <person name="Qin X."/>
            <person name="Weinstock G.M."/>
            <person name="Highlander S.K."/>
            <person name="Town C.D."/>
            <person name="Burne R.A."/>
            <person name="Stanhope M.J."/>
        </authorList>
    </citation>
    <scope>NUCLEOTIDE SEQUENCE [LARGE SCALE GENOMIC DNA]</scope>
    <source>
        <strain evidence="2 3">707-05</strain>
    </source>
</reference>
<dbReference type="RefSeq" id="WP_008086970.1">
    <property type="nucleotide sequence ID" value="NZ_AEUX02000001.1"/>
</dbReference>
<evidence type="ECO:0000313" key="2">
    <source>
        <dbReference type="EMBL" id="EHI70726.1"/>
    </source>
</evidence>
<organism evidence="2 3">
    <name type="scientific">Streptococcus ictaluri 707-05</name>
    <dbReference type="NCBI Taxonomy" id="764299"/>
    <lineage>
        <taxon>Bacteria</taxon>
        <taxon>Bacillati</taxon>
        <taxon>Bacillota</taxon>
        <taxon>Bacilli</taxon>
        <taxon>Lactobacillales</taxon>
        <taxon>Streptococcaceae</taxon>
        <taxon>Streptococcus</taxon>
    </lineage>
</organism>
<protein>
    <submittedName>
        <fullName evidence="2">Leucine-rich protein</fullName>
    </submittedName>
</protein>
<dbReference type="SUPFAM" id="SSF46689">
    <property type="entry name" value="Homeodomain-like"/>
    <property type="match status" value="1"/>
</dbReference>
<feature type="domain" description="PucR C-terminal helix-turn-helix" evidence="1">
    <location>
        <begin position="229"/>
        <end position="277"/>
    </location>
</feature>
<dbReference type="Pfam" id="PF13556">
    <property type="entry name" value="HTH_30"/>
    <property type="match status" value="1"/>
</dbReference>
<dbReference type="OrthoDB" id="9792148at2"/>
<sequence length="284" mass="32700">MKLKDYFPDMTRGSLPLNDDQWISLENEEGYLHLPKNGLSERELLLLELIQKQTQEKRVGDISSPWYPYLIEQKGKQPHYFAQCQFIYLNHHLPLSEDLVDLFHSLIPGVEVILPVSQTRTVLLLRQETDADTLRVLADTLPTIESDFGLALMIFVGNSWNKLSGTALRDYFEEENALFSHYLNQKAAGNLVTFAKLMLWSLLSSVGFPHLEQHFSQVLSNHKEMSEVVLAMWQSQGNLVQTAQALFIHRNSLQYKLDKFAQQSGLHLKNLDDLAFAYLFLLKH</sequence>
<dbReference type="STRING" id="764299.STRIC_0766"/>
<dbReference type="PANTHER" id="PTHR33744:SF15">
    <property type="entry name" value="CARBOHYDRATE DIACID REGULATOR"/>
    <property type="match status" value="1"/>
</dbReference>
<dbReference type="InterPro" id="IPR051448">
    <property type="entry name" value="CdaR-like_regulators"/>
</dbReference>
<comment type="caution">
    <text evidence="2">The sequence shown here is derived from an EMBL/GenBank/DDBJ whole genome shotgun (WGS) entry which is preliminary data.</text>
</comment>
<dbReference type="InterPro" id="IPR025736">
    <property type="entry name" value="PucR_C-HTH_dom"/>
</dbReference>
<keyword evidence="3" id="KW-1185">Reference proteome</keyword>
<dbReference type="Gene3D" id="1.10.10.2840">
    <property type="entry name" value="PucR C-terminal helix-turn-helix domain"/>
    <property type="match status" value="1"/>
</dbReference>
<dbReference type="AlphaFoldDB" id="G5JZQ2"/>
<dbReference type="InterPro" id="IPR009057">
    <property type="entry name" value="Homeodomain-like_sf"/>
</dbReference>
<dbReference type="InterPro" id="IPR042070">
    <property type="entry name" value="PucR_C-HTH_sf"/>
</dbReference>